<dbReference type="InterPro" id="IPR053967">
    <property type="entry name" value="LlgE_F_G-like_D1"/>
</dbReference>
<evidence type="ECO:0000256" key="4">
    <source>
        <dbReference type="ARBA" id="ARBA00023143"/>
    </source>
</evidence>
<dbReference type="InterPro" id="IPR012834">
    <property type="entry name" value="FlgG_G_neg"/>
</dbReference>
<protein>
    <recommendedName>
        <fullName evidence="3 5">Flagellar basal-body rod protein FlgG</fullName>
    </recommendedName>
</protein>
<evidence type="ECO:0000256" key="1">
    <source>
        <dbReference type="ARBA" id="ARBA00004117"/>
    </source>
</evidence>
<accession>A0A4Q0T0X3</accession>
<dbReference type="GO" id="GO:0009426">
    <property type="term" value="C:bacterial-type flagellum basal body, distal rod"/>
    <property type="evidence" value="ECO:0007669"/>
    <property type="project" value="UniProtKB-UniRule"/>
</dbReference>
<gene>
    <name evidence="10" type="ORF">GRAN_0565</name>
</gene>
<dbReference type="InterPro" id="IPR001444">
    <property type="entry name" value="Flag_bb_rod_N"/>
</dbReference>
<name>A0A4Q0T0X3_9BACT</name>
<comment type="caution">
    <text evidence="10">The sequence shown here is derived from an EMBL/GenBank/DDBJ whole genome shotgun (WGS) entry which is preliminary data.</text>
</comment>
<evidence type="ECO:0000313" key="11">
    <source>
        <dbReference type="Proteomes" id="UP000289437"/>
    </source>
</evidence>
<keyword evidence="4 6" id="KW-0975">Bacterial flagellum</keyword>
<feature type="domain" description="Flagellar basal-body/hook protein C-terminal" evidence="8">
    <location>
        <begin position="216"/>
        <end position="261"/>
    </location>
</feature>
<dbReference type="OrthoDB" id="9804559at2"/>
<dbReference type="AlphaFoldDB" id="A0A4Q0T0X3"/>
<evidence type="ECO:0000259" key="8">
    <source>
        <dbReference type="Pfam" id="PF06429"/>
    </source>
</evidence>
<dbReference type="InterPro" id="IPR020013">
    <property type="entry name" value="Flagellar_FlgE/F/G"/>
</dbReference>
<evidence type="ECO:0000259" key="9">
    <source>
        <dbReference type="Pfam" id="PF22692"/>
    </source>
</evidence>
<evidence type="ECO:0000256" key="5">
    <source>
        <dbReference type="NCBIfam" id="TIGR02488"/>
    </source>
</evidence>
<reference evidence="10 11" key="1">
    <citation type="submission" date="2018-11" db="EMBL/GenBank/DDBJ databases">
        <authorList>
            <person name="Mardanov A.V."/>
            <person name="Ravin N.V."/>
            <person name="Dedysh S.N."/>
        </authorList>
    </citation>
    <scope>NUCLEOTIDE SEQUENCE [LARGE SCALE GENOMIC DNA]</scope>
    <source>
        <strain evidence="10 11">AF10</strain>
    </source>
</reference>
<dbReference type="Proteomes" id="UP000289437">
    <property type="component" value="Unassembled WGS sequence"/>
</dbReference>
<reference evidence="11" key="2">
    <citation type="submission" date="2019-02" db="EMBL/GenBank/DDBJ databases">
        <title>Granulicella sibirica sp. nov., a psychrotolerant acidobacterium isolated from an organic soil layer in forested tundra, West Siberia.</title>
        <authorList>
            <person name="Oshkin I.Y."/>
            <person name="Kulichevskaya I.S."/>
            <person name="Rijpstra W.I.C."/>
            <person name="Sinninghe Damste J.S."/>
            <person name="Rakitin A.L."/>
            <person name="Ravin N.V."/>
            <person name="Dedysh S.N."/>
        </authorList>
    </citation>
    <scope>NUCLEOTIDE SEQUENCE [LARGE SCALE GENOMIC DNA]</scope>
    <source>
        <strain evidence="11">AF10</strain>
    </source>
</reference>
<keyword evidence="10" id="KW-0969">Cilium</keyword>
<proteinExistence type="inferred from homology"/>
<evidence type="ECO:0000313" key="10">
    <source>
        <dbReference type="EMBL" id="RXH57255.1"/>
    </source>
</evidence>
<dbReference type="Pfam" id="PF22692">
    <property type="entry name" value="LlgE_F_G_D1"/>
    <property type="match status" value="1"/>
</dbReference>
<keyword evidence="10" id="KW-0282">Flagellum</keyword>
<organism evidence="10 11">
    <name type="scientific">Granulicella sibirica</name>
    <dbReference type="NCBI Taxonomy" id="2479048"/>
    <lineage>
        <taxon>Bacteria</taxon>
        <taxon>Pseudomonadati</taxon>
        <taxon>Acidobacteriota</taxon>
        <taxon>Terriglobia</taxon>
        <taxon>Terriglobales</taxon>
        <taxon>Acidobacteriaceae</taxon>
        <taxon>Granulicella</taxon>
    </lineage>
</organism>
<dbReference type="PANTHER" id="PTHR30435:SF19">
    <property type="entry name" value="FLAGELLAR BASAL-BODY ROD PROTEIN FLGG"/>
    <property type="match status" value="1"/>
</dbReference>
<dbReference type="EMBL" id="RDSM01000001">
    <property type="protein sequence ID" value="RXH57255.1"/>
    <property type="molecule type" value="Genomic_DNA"/>
</dbReference>
<comment type="similarity">
    <text evidence="2 6">Belongs to the flagella basal body rod proteins family.</text>
</comment>
<comment type="subcellular location">
    <subcellularLocation>
        <location evidence="1 6">Bacterial flagellum basal body</location>
    </subcellularLocation>
</comment>
<dbReference type="SUPFAM" id="SSF117143">
    <property type="entry name" value="Flagellar hook protein flgE"/>
    <property type="match status" value="1"/>
</dbReference>
<dbReference type="InterPro" id="IPR037925">
    <property type="entry name" value="FlgE/F/G-like"/>
</dbReference>
<feature type="domain" description="Flagellar hook protein FlgE/F/G-like D1" evidence="9">
    <location>
        <begin position="96"/>
        <end position="159"/>
    </location>
</feature>
<dbReference type="GO" id="GO:0071978">
    <property type="term" value="P:bacterial-type flagellum-dependent swarming motility"/>
    <property type="evidence" value="ECO:0007669"/>
    <property type="project" value="TreeGrafter"/>
</dbReference>
<sequence length="263" mass="27358">MIRALYTAASGMTAQQLNLDNIANNLANSSTTGFQQRRLQFSDLLYQNAVMPGSAATQQTTNASGLQVGLGVRPTTTETMQTQGDFNTTGNPLDLAISGGGFFQILLPNGQTGYTRAGSFHTDAQGNMVTGDGNPLQPAVTIPPDATTVTIGSDGTVSVVQPGQTQSTQVGSIQLALFVNPGGLNSVGNNIYLATTASGDPVIGNPGGAEGLGTLQQGMLEQSNVSVVDEFVQMIVAQRSYESNSRVVKAADEMLQQLNQLSQ</sequence>
<dbReference type="NCBIfam" id="TIGR03506">
    <property type="entry name" value="FlgEFG_subfam"/>
    <property type="match status" value="2"/>
</dbReference>
<dbReference type="RefSeq" id="WP_128911452.1">
    <property type="nucleotide sequence ID" value="NZ_RDSM01000001.1"/>
</dbReference>
<evidence type="ECO:0000256" key="2">
    <source>
        <dbReference type="ARBA" id="ARBA00009677"/>
    </source>
</evidence>
<keyword evidence="11" id="KW-1185">Reference proteome</keyword>
<dbReference type="NCBIfam" id="TIGR02488">
    <property type="entry name" value="flgG_G_neg"/>
    <property type="match status" value="1"/>
</dbReference>
<evidence type="ECO:0000259" key="7">
    <source>
        <dbReference type="Pfam" id="PF00460"/>
    </source>
</evidence>
<evidence type="ECO:0000256" key="6">
    <source>
        <dbReference type="RuleBase" id="RU362116"/>
    </source>
</evidence>
<dbReference type="PANTHER" id="PTHR30435">
    <property type="entry name" value="FLAGELLAR PROTEIN"/>
    <property type="match status" value="1"/>
</dbReference>
<dbReference type="Pfam" id="PF06429">
    <property type="entry name" value="Flg_bbr_C"/>
    <property type="match status" value="1"/>
</dbReference>
<evidence type="ECO:0000256" key="3">
    <source>
        <dbReference type="ARBA" id="ARBA00017948"/>
    </source>
</evidence>
<feature type="domain" description="Flagellar basal body rod protein N-terminal" evidence="7">
    <location>
        <begin position="5"/>
        <end position="35"/>
    </location>
</feature>
<dbReference type="Pfam" id="PF00460">
    <property type="entry name" value="Flg_bb_rod"/>
    <property type="match status" value="1"/>
</dbReference>
<keyword evidence="10" id="KW-0966">Cell projection</keyword>
<dbReference type="InterPro" id="IPR010930">
    <property type="entry name" value="Flg_bb/hook_C_dom"/>
</dbReference>